<feature type="region of interest" description="Disordered" evidence="1">
    <location>
        <begin position="1"/>
        <end position="63"/>
    </location>
</feature>
<accession>A0A3N2C6Q2</accession>
<feature type="compositionally biased region" description="Low complexity" evidence="1">
    <location>
        <begin position="37"/>
        <end position="46"/>
    </location>
</feature>
<dbReference type="Proteomes" id="UP000266915">
    <property type="component" value="Unassembled WGS sequence"/>
</dbReference>
<dbReference type="EMBL" id="RKHL01000001">
    <property type="protein sequence ID" value="ROR82974.1"/>
    <property type="molecule type" value="Genomic_DNA"/>
</dbReference>
<organism evidence="3 4">
    <name type="scientific">Plantibacter flavus</name>
    <dbReference type="NCBI Taxonomy" id="150123"/>
    <lineage>
        <taxon>Bacteria</taxon>
        <taxon>Bacillati</taxon>
        <taxon>Actinomycetota</taxon>
        <taxon>Actinomycetes</taxon>
        <taxon>Micrococcales</taxon>
        <taxon>Microbacteriaceae</taxon>
        <taxon>Plantibacter</taxon>
    </lineage>
</organism>
<evidence type="ECO:0000313" key="3">
    <source>
        <dbReference type="EMBL" id="ROR82974.1"/>
    </source>
</evidence>
<reference evidence="3 4" key="1">
    <citation type="submission" date="2018-11" db="EMBL/GenBank/DDBJ databases">
        <title>Sequencing the genomes of 1000 actinobacteria strains.</title>
        <authorList>
            <person name="Klenk H.-P."/>
        </authorList>
    </citation>
    <scope>NUCLEOTIDE SEQUENCE [LARGE SCALE GENOMIC DNA]</scope>
    <source>
        <strain evidence="3 4">DSM 14012</strain>
    </source>
</reference>
<feature type="transmembrane region" description="Helical" evidence="2">
    <location>
        <begin position="116"/>
        <end position="143"/>
    </location>
</feature>
<evidence type="ECO:0000313" key="4">
    <source>
        <dbReference type="Proteomes" id="UP000266915"/>
    </source>
</evidence>
<evidence type="ECO:0000256" key="1">
    <source>
        <dbReference type="SAM" id="MobiDB-lite"/>
    </source>
</evidence>
<feature type="transmembrane region" description="Helical" evidence="2">
    <location>
        <begin position="73"/>
        <end position="104"/>
    </location>
</feature>
<comment type="caution">
    <text evidence="3">The sequence shown here is derived from an EMBL/GenBank/DDBJ whole genome shotgun (WGS) entry which is preliminary data.</text>
</comment>
<proteinExistence type="predicted"/>
<dbReference type="AlphaFoldDB" id="A0A3N2C6Q2"/>
<keyword evidence="4" id="KW-1185">Reference proteome</keyword>
<protein>
    <recommendedName>
        <fullName evidence="5">DUF4190 domain-containing protein</fullName>
    </recommendedName>
</protein>
<name>A0A3N2C6Q2_9MICO</name>
<feature type="compositionally biased region" description="Low complexity" evidence="1">
    <location>
        <begin position="1"/>
        <end position="15"/>
    </location>
</feature>
<keyword evidence="2" id="KW-1133">Transmembrane helix</keyword>
<sequence>MSASATTESTTISPAEDVTLADAPTEAFGSEPLTQATPVQEVAPTQPTTPVPLAPAPAATAADRESSTQTLSIIAFALSIAAVVAPSFVLLPIASLVLGIIALARKPKSKGFALTAVIISGTMLALALIVAAGAALLLGVSVISSGYAG</sequence>
<keyword evidence="2" id="KW-0812">Transmembrane</keyword>
<evidence type="ECO:0008006" key="5">
    <source>
        <dbReference type="Google" id="ProtNLM"/>
    </source>
</evidence>
<evidence type="ECO:0000256" key="2">
    <source>
        <dbReference type="SAM" id="Phobius"/>
    </source>
</evidence>
<keyword evidence="2" id="KW-0472">Membrane</keyword>
<gene>
    <name evidence="3" type="ORF">EDD42_3076</name>
</gene>
<dbReference type="RefSeq" id="WP_085513954.1">
    <property type="nucleotide sequence ID" value="NZ_FXAP01000006.1"/>
</dbReference>